<keyword evidence="5" id="KW-0067">ATP-binding</keyword>
<evidence type="ECO:0000313" key="10">
    <source>
        <dbReference type="EMBL" id="KAG0719871.1"/>
    </source>
</evidence>
<dbReference type="GO" id="GO:0005524">
    <property type="term" value="F:ATP binding"/>
    <property type="evidence" value="ECO:0007669"/>
    <property type="project" value="UniProtKB-KW"/>
</dbReference>
<dbReference type="SUPFAM" id="SSF111331">
    <property type="entry name" value="NAD kinase/diacylglycerol kinase-like"/>
    <property type="match status" value="1"/>
</dbReference>
<dbReference type="AlphaFoldDB" id="A0A8J4Y9W1"/>
<keyword evidence="2" id="KW-0808">Transferase</keyword>
<feature type="region of interest" description="Disordered" evidence="8">
    <location>
        <begin position="329"/>
        <end position="377"/>
    </location>
</feature>
<reference evidence="10" key="1">
    <citation type="submission" date="2020-07" db="EMBL/GenBank/DDBJ databases">
        <title>The High-quality genome of the commercially important snow crab, Chionoecetes opilio.</title>
        <authorList>
            <person name="Jeong J.-H."/>
            <person name="Ryu S."/>
        </authorList>
    </citation>
    <scope>NUCLEOTIDE SEQUENCE</scope>
    <source>
        <strain evidence="10">MADBK_172401_WGS</strain>
        <tissue evidence="10">Digestive gland</tissue>
    </source>
</reference>
<evidence type="ECO:0000256" key="8">
    <source>
        <dbReference type="SAM" id="MobiDB-lite"/>
    </source>
</evidence>
<dbReference type="EMBL" id="JACEEZ010013729">
    <property type="protein sequence ID" value="KAG0719871.1"/>
    <property type="molecule type" value="Genomic_DNA"/>
</dbReference>
<sequence length="547" mass="60140">MAESGGTPPWPLTGQFRQYKRGTNLFNVHLNETGVTVTGDGEQRLLKVTDLLGCVCQQEQQQQGTSAFFTLLAYPLAGSRKRSRKALCFEVALHAAFKDNLEEAHAWRRAVHHAITTYGTTKPQVDHSKKLLLFINPNSGSGRALQIFKKQVSPLLGEAEVPHEVLVTERANHATEVVRDLDLTQYAGLVIVAGDGLLYEVYNGLLARPDWEAAIQFPVGIIPGGSGNGLARSLAHWLREPYGVNPVLASALNVVYGRLSPLDLVITETTTEKRILSFLSIGFGLLADIDIESERLRIIGDTRFAVWAVARCANLRKYQATISFKRGVGAPEPAPHAPSPSLQRSHTLQEGEGLPDTHAKRLSRSHSMQAQDSGEGEEEACLDLCPSLVKVEDGAPEPVTEQAQEAQEHVEQRQDGARPYVALPGLDEPVPDDWETIEDEFIMVHCSQHSHISGDVVFAPQATPEDGYMWLMLLRGSCPKTTIAKLLLSLDGRQLRYPGVEMVPVEALRIVPGKGTNKGYLTVDGEVIPWTPIQSHVLHKRGRIMTR</sequence>
<dbReference type="SMART" id="SM00046">
    <property type="entry name" value="DAGKc"/>
    <property type="match status" value="1"/>
</dbReference>
<keyword evidence="11" id="KW-1185">Reference proteome</keyword>
<evidence type="ECO:0000256" key="3">
    <source>
        <dbReference type="ARBA" id="ARBA00022741"/>
    </source>
</evidence>
<dbReference type="GO" id="GO:0005737">
    <property type="term" value="C:cytoplasm"/>
    <property type="evidence" value="ECO:0007669"/>
    <property type="project" value="TreeGrafter"/>
</dbReference>
<evidence type="ECO:0000256" key="7">
    <source>
        <dbReference type="ARBA" id="ARBA00044037"/>
    </source>
</evidence>
<evidence type="ECO:0000313" key="11">
    <source>
        <dbReference type="Proteomes" id="UP000770661"/>
    </source>
</evidence>
<dbReference type="Gene3D" id="3.40.50.10330">
    <property type="entry name" value="Probable inorganic polyphosphate/atp-NAD kinase, domain 1"/>
    <property type="match status" value="1"/>
</dbReference>
<dbReference type="OrthoDB" id="3853857at2759"/>
<dbReference type="Pfam" id="PF00781">
    <property type="entry name" value="DAGK_cat"/>
    <property type="match status" value="1"/>
</dbReference>
<feature type="region of interest" description="Disordered" evidence="8">
    <location>
        <begin position="396"/>
        <end position="427"/>
    </location>
</feature>
<evidence type="ECO:0000256" key="1">
    <source>
        <dbReference type="ARBA" id="ARBA00004308"/>
    </source>
</evidence>
<dbReference type="GO" id="GO:0008481">
    <property type="term" value="F:sphingosine kinase activity"/>
    <property type="evidence" value="ECO:0007669"/>
    <property type="project" value="UniProtKB-EC"/>
</dbReference>
<dbReference type="PROSITE" id="PS50146">
    <property type="entry name" value="DAGK"/>
    <property type="match status" value="1"/>
</dbReference>
<dbReference type="PANTHER" id="PTHR12358">
    <property type="entry name" value="SPHINGOSINE KINASE"/>
    <property type="match status" value="1"/>
</dbReference>
<feature type="domain" description="DAGKc" evidence="9">
    <location>
        <begin position="126"/>
        <end position="271"/>
    </location>
</feature>
<name>A0A8J4Y9W1_CHIOP</name>
<dbReference type="PANTHER" id="PTHR12358:SF112">
    <property type="entry name" value="LD11247P-RELATED"/>
    <property type="match status" value="1"/>
</dbReference>
<dbReference type="EC" id="2.7.1.91" evidence="7"/>
<dbReference type="InterPro" id="IPR050187">
    <property type="entry name" value="Lipid_Phosphate_FormReg"/>
</dbReference>
<dbReference type="Proteomes" id="UP000770661">
    <property type="component" value="Unassembled WGS sequence"/>
</dbReference>
<proteinExistence type="predicted"/>
<evidence type="ECO:0000256" key="4">
    <source>
        <dbReference type="ARBA" id="ARBA00022777"/>
    </source>
</evidence>
<evidence type="ECO:0000256" key="5">
    <source>
        <dbReference type="ARBA" id="ARBA00022840"/>
    </source>
</evidence>
<comment type="subcellular location">
    <subcellularLocation>
        <location evidence="1">Endomembrane system</location>
    </subcellularLocation>
</comment>
<dbReference type="GO" id="GO:0016020">
    <property type="term" value="C:membrane"/>
    <property type="evidence" value="ECO:0007669"/>
    <property type="project" value="TreeGrafter"/>
</dbReference>
<feature type="compositionally biased region" description="Basic and acidic residues" evidence="8">
    <location>
        <begin position="406"/>
        <end position="416"/>
    </location>
</feature>
<accession>A0A8J4Y9W1</accession>
<dbReference type="GO" id="GO:0046512">
    <property type="term" value="P:sphingosine biosynthetic process"/>
    <property type="evidence" value="ECO:0007669"/>
    <property type="project" value="TreeGrafter"/>
</dbReference>
<protein>
    <recommendedName>
        <fullName evidence="7">sphingosine kinase</fullName>
        <ecNumber evidence="7">2.7.1.91</ecNumber>
    </recommendedName>
</protein>
<comment type="caution">
    <text evidence="10">The sequence shown here is derived from an EMBL/GenBank/DDBJ whole genome shotgun (WGS) entry which is preliminary data.</text>
</comment>
<organism evidence="10 11">
    <name type="scientific">Chionoecetes opilio</name>
    <name type="common">Atlantic snow crab</name>
    <name type="synonym">Cancer opilio</name>
    <dbReference type="NCBI Taxonomy" id="41210"/>
    <lineage>
        <taxon>Eukaryota</taxon>
        <taxon>Metazoa</taxon>
        <taxon>Ecdysozoa</taxon>
        <taxon>Arthropoda</taxon>
        <taxon>Crustacea</taxon>
        <taxon>Multicrustacea</taxon>
        <taxon>Malacostraca</taxon>
        <taxon>Eumalacostraca</taxon>
        <taxon>Eucarida</taxon>
        <taxon>Decapoda</taxon>
        <taxon>Pleocyemata</taxon>
        <taxon>Brachyura</taxon>
        <taxon>Eubrachyura</taxon>
        <taxon>Majoidea</taxon>
        <taxon>Majidae</taxon>
        <taxon>Chionoecetes</taxon>
    </lineage>
</organism>
<dbReference type="GO" id="GO:0042981">
    <property type="term" value="P:regulation of apoptotic process"/>
    <property type="evidence" value="ECO:0007669"/>
    <property type="project" value="UniProtKB-ARBA"/>
</dbReference>
<keyword evidence="6" id="KW-0472">Membrane</keyword>
<keyword evidence="4 10" id="KW-0418">Kinase</keyword>
<gene>
    <name evidence="10" type="primary">Sphk2</name>
    <name evidence="10" type="ORF">GWK47_049597</name>
</gene>
<dbReference type="GO" id="GO:0012505">
    <property type="term" value="C:endomembrane system"/>
    <property type="evidence" value="ECO:0007669"/>
    <property type="project" value="UniProtKB-SubCell"/>
</dbReference>
<dbReference type="InterPro" id="IPR017438">
    <property type="entry name" value="ATP-NAD_kinase_N"/>
</dbReference>
<dbReference type="FunFam" id="3.40.50.10330:FF:000005">
    <property type="entry name" value="Sphingosine kinase 2"/>
    <property type="match status" value="1"/>
</dbReference>
<evidence type="ECO:0000259" key="9">
    <source>
        <dbReference type="PROSITE" id="PS50146"/>
    </source>
</evidence>
<dbReference type="InterPro" id="IPR016064">
    <property type="entry name" value="NAD/diacylglycerol_kinase_sf"/>
</dbReference>
<evidence type="ECO:0000256" key="6">
    <source>
        <dbReference type="ARBA" id="ARBA00023136"/>
    </source>
</evidence>
<keyword evidence="3" id="KW-0547">Nucleotide-binding</keyword>
<dbReference type="Gene3D" id="2.60.200.40">
    <property type="match status" value="1"/>
</dbReference>
<dbReference type="InterPro" id="IPR001206">
    <property type="entry name" value="Diacylglycerol_kinase_cat_dom"/>
</dbReference>
<evidence type="ECO:0000256" key="2">
    <source>
        <dbReference type="ARBA" id="ARBA00022679"/>
    </source>
</evidence>